<dbReference type="Gene3D" id="1.20.1250.20">
    <property type="entry name" value="MFS general substrate transporter like domains"/>
    <property type="match status" value="2"/>
</dbReference>
<dbReference type="InterPro" id="IPR011701">
    <property type="entry name" value="MFS"/>
</dbReference>
<keyword evidence="5 6" id="KW-0472">Membrane</keyword>
<dbReference type="InterPro" id="IPR036259">
    <property type="entry name" value="MFS_trans_sf"/>
</dbReference>
<evidence type="ECO:0000313" key="7">
    <source>
        <dbReference type="EMBL" id="HIY65003.1"/>
    </source>
</evidence>
<dbReference type="GO" id="GO:0022857">
    <property type="term" value="F:transmembrane transporter activity"/>
    <property type="evidence" value="ECO:0007669"/>
    <property type="project" value="InterPro"/>
</dbReference>
<evidence type="ECO:0000313" key="8">
    <source>
        <dbReference type="Proteomes" id="UP000824005"/>
    </source>
</evidence>
<feature type="transmembrane region" description="Helical" evidence="6">
    <location>
        <begin position="12"/>
        <end position="39"/>
    </location>
</feature>
<keyword evidence="2" id="KW-1003">Cell membrane</keyword>
<feature type="transmembrane region" description="Helical" evidence="6">
    <location>
        <begin position="376"/>
        <end position="396"/>
    </location>
</feature>
<feature type="transmembrane region" description="Helical" evidence="6">
    <location>
        <begin position="346"/>
        <end position="364"/>
    </location>
</feature>
<reference evidence="7" key="2">
    <citation type="submission" date="2021-04" db="EMBL/GenBank/DDBJ databases">
        <authorList>
            <person name="Gilroy R."/>
        </authorList>
    </citation>
    <scope>NUCLEOTIDE SEQUENCE</scope>
    <source>
        <strain evidence="7">ChiGjej1B1-98</strain>
    </source>
</reference>
<protein>
    <submittedName>
        <fullName evidence="7">MFS transporter</fullName>
    </submittedName>
</protein>
<dbReference type="GO" id="GO:0005886">
    <property type="term" value="C:plasma membrane"/>
    <property type="evidence" value="ECO:0007669"/>
    <property type="project" value="UniProtKB-SubCell"/>
</dbReference>
<comment type="subcellular location">
    <subcellularLocation>
        <location evidence="1">Cell membrane</location>
        <topology evidence="1">Multi-pass membrane protein</topology>
    </subcellularLocation>
</comment>
<reference evidence="7" key="1">
    <citation type="journal article" date="2021" name="PeerJ">
        <title>Extensive microbial diversity within the chicken gut microbiome revealed by metagenomics and culture.</title>
        <authorList>
            <person name="Gilroy R."/>
            <person name="Ravi A."/>
            <person name="Getino M."/>
            <person name="Pursley I."/>
            <person name="Horton D.L."/>
            <person name="Alikhan N.F."/>
            <person name="Baker D."/>
            <person name="Gharbi K."/>
            <person name="Hall N."/>
            <person name="Watson M."/>
            <person name="Adriaenssens E.M."/>
            <person name="Foster-Nyarko E."/>
            <person name="Jarju S."/>
            <person name="Secka A."/>
            <person name="Antonio M."/>
            <person name="Oren A."/>
            <person name="Chaudhuri R.R."/>
            <person name="La Ragione R."/>
            <person name="Hildebrand F."/>
            <person name="Pallen M.J."/>
        </authorList>
    </citation>
    <scope>NUCLEOTIDE SEQUENCE</scope>
    <source>
        <strain evidence="7">ChiGjej1B1-98</strain>
    </source>
</reference>
<dbReference type="Pfam" id="PF07690">
    <property type="entry name" value="MFS_1"/>
    <property type="match status" value="1"/>
</dbReference>
<sequence>MIAVLRNRSYATLFSAQVIALLGTGLLTVALGLLAFDIAGGDAGFVLGTALTIKMVAYVGISPVMAALTAGLSRKVVLVAADAVRAGIAFALPWVTDTWHIYVLIFVLQAASATFTPAFQAVIPSILPDERDYTRALSLSRMAYDLESLLSPAFAAALLTVMSYSELFVGTALGFCVSLALVAVTRFPPIRVSEHTSFLRRLTDGMRVYLGAAQLRSLLAMNIAVAAVTAMVIVNSVVLVRHDLGRGERDVALLLAAYGAGSMVVALLMPRLLDRVQDRPVMLSGAVLMPIGLLLAAGAMTVFEGDARWLLLLLVWVFLGGAVSLVLTPSARLLRRATDPAHHQAVFAAQFSLSHACFMLAYPLAGMLGARAGLPFAALILAGTACAGSALAFVFWQKRARVRGNVAK</sequence>
<dbReference type="PANTHER" id="PTHR23513:SF6">
    <property type="entry name" value="MAJOR FACILITATOR SUPERFAMILY ASSOCIATED DOMAIN-CONTAINING PROTEIN"/>
    <property type="match status" value="1"/>
</dbReference>
<feature type="transmembrane region" description="Helical" evidence="6">
    <location>
        <begin position="251"/>
        <end position="269"/>
    </location>
</feature>
<dbReference type="EMBL" id="DXDC01000049">
    <property type="protein sequence ID" value="HIY65003.1"/>
    <property type="molecule type" value="Genomic_DNA"/>
</dbReference>
<comment type="caution">
    <text evidence="7">The sequence shown here is derived from an EMBL/GenBank/DDBJ whole genome shotgun (WGS) entry which is preliminary data.</text>
</comment>
<dbReference type="AlphaFoldDB" id="A0A9D1YST5"/>
<feature type="transmembrane region" description="Helical" evidence="6">
    <location>
        <begin position="281"/>
        <end position="303"/>
    </location>
</feature>
<evidence type="ECO:0000256" key="3">
    <source>
        <dbReference type="ARBA" id="ARBA00022692"/>
    </source>
</evidence>
<dbReference type="Proteomes" id="UP000824005">
    <property type="component" value="Unassembled WGS sequence"/>
</dbReference>
<dbReference type="CDD" id="cd06173">
    <property type="entry name" value="MFS_MefA_like"/>
    <property type="match status" value="1"/>
</dbReference>
<proteinExistence type="predicted"/>
<feature type="transmembrane region" description="Helical" evidence="6">
    <location>
        <begin position="208"/>
        <end position="239"/>
    </location>
</feature>
<evidence type="ECO:0000256" key="4">
    <source>
        <dbReference type="ARBA" id="ARBA00022989"/>
    </source>
</evidence>
<evidence type="ECO:0000256" key="2">
    <source>
        <dbReference type="ARBA" id="ARBA00022475"/>
    </source>
</evidence>
<evidence type="ECO:0000256" key="5">
    <source>
        <dbReference type="ARBA" id="ARBA00023136"/>
    </source>
</evidence>
<dbReference type="SUPFAM" id="SSF103473">
    <property type="entry name" value="MFS general substrate transporter"/>
    <property type="match status" value="1"/>
</dbReference>
<dbReference type="PANTHER" id="PTHR23513">
    <property type="entry name" value="INTEGRAL MEMBRANE EFFLUX PROTEIN-RELATED"/>
    <property type="match status" value="1"/>
</dbReference>
<feature type="transmembrane region" description="Helical" evidence="6">
    <location>
        <begin position="309"/>
        <end position="334"/>
    </location>
</feature>
<name>A0A9D1YST5_9MICO</name>
<keyword evidence="3 6" id="KW-0812">Transmembrane</keyword>
<feature type="transmembrane region" description="Helical" evidence="6">
    <location>
        <begin position="167"/>
        <end position="187"/>
    </location>
</feature>
<accession>A0A9D1YST5</accession>
<organism evidence="7 8">
    <name type="scientific">Candidatus Agrococcus pullicola</name>
    <dbReference type="NCBI Taxonomy" id="2838429"/>
    <lineage>
        <taxon>Bacteria</taxon>
        <taxon>Bacillati</taxon>
        <taxon>Actinomycetota</taxon>
        <taxon>Actinomycetes</taxon>
        <taxon>Micrococcales</taxon>
        <taxon>Microbacteriaceae</taxon>
        <taxon>Agrococcus</taxon>
    </lineage>
</organism>
<evidence type="ECO:0000256" key="1">
    <source>
        <dbReference type="ARBA" id="ARBA00004651"/>
    </source>
</evidence>
<evidence type="ECO:0000256" key="6">
    <source>
        <dbReference type="SAM" id="Phobius"/>
    </source>
</evidence>
<gene>
    <name evidence="7" type="ORF">H9830_01840</name>
</gene>
<keyword evidence="4 6" id="KW-1133">Transmembrane helix</keyword>
<feature type="transmembrane region" description="Helical" evidence="6">
    <location>
        <begin position="101"/>
        <end position="123"/>
    </location>
</feature>
<feature type="transmembrane region" description="Helical" evidence="6">
    <location>
        <begin position="45"/>
        <end position="69"/>
    </location>
</feature>